<proteinExistence type="predicted"/>
<dbReference type="OrthoDB" id="9957407at2"/>
<evidence type="ECO:0000313" key="3">
    <source>
        <dbReference type="Proteomes" id="UP000249762"/>
    </source>
</evidence>
<dbReference type="Proteomes" id="UP000249762">
    <property type="component" value="Unassembled WGS sequence"/>
</dbReference>
<accession>A0A328PU75</accession>
<feature type="region of interest" description="Disordered" evidence="1">
    <location>
        <begin position="1"/>
        <end position="29"/>
    </location>
</feature>
<dbReference type="AlphaFoldDB" id="A0A328PU75"/>
<protein>
    <submittedName>
        <fullName evidence="2">Uncharacterized protein</fullName>
    </submittedName>
</protein>
<sequence>MEEGGNNGSSVIPLRGKERRGEESIKSPEYDLLLGAPNQKSSYRKQVDTYGKNTWLKARGWQHKYKNSLGS</sequence>
<comment type="caution">
    <text evidence="2">The sequence shown here is derived from an EMBL/GenBank/DDBJ whole genome shotgun (WGS) entry which is preliminary data.</text>
</comment>
<evidence type="ECO:0000256" key="1">
    <source>
        <dbReference type="SAM" id="MobiDB-lite"/>
    </source>
</evidence>
<evidence type="ECO:0000313" key="2">
    <source>
        <dbReference type="EMBL" id="RAO94971.1"/>
    </source>
</evidence>
<gene>
    <name evidence="2" type="ORF">DNK47_02210</name>
</gene>
<name>A0A328PU75_9MOLU</name>
<organism evidence="2 3">
    <name type="scientific">Mycoplasma wenyonii</name>
    <dbReference type="NCBI Taxonomy" id="65123"/>
    <lineage>
        <taxon>Bacteria</taxon>
        <taxon>Bacillati</taxon>
        <taxon>Mycoplasmatota</taxon>
        <taxon>Mollicutes</taxon>
        <taxon>Mycoplasmataceae</taxon>
        <taxon>Mycoplasma</taxon>
    </lineage>
</organism>
<feature type="compositionally biased region" description="Basic and acidic residues" evidence="1">
    <location>
        <begin position="15"/>
        <end position="29"/>
    </location>
</feature>
<reference evidence="3" key="1">
    <citation type="submission" date="2018-06" db="EMBL/GenBank/DDBJ databases">
        <authorList>
            <person name="Martinez Ocampo F."/>
            <person name="Quiroz Castaneda R.E."/>
            <person name="Rojas Lopez X."/>
        </authorList>
    </citation>
    <scope>NUCLEOTIDE SEQUENCE [LARGE SCALE GENOMIC DNA]</scope>
    <source>
        <strain evidence="3">INIFAP02</strain>
    </source>
</reference>
<dbReference type="EMBL" id="QKVO01000008">
    <property type="protein sequence ID" value="RAO94971.1"/>
    <property type="molecule type" value="Genomic_DNA"/>
</dbReference>
<keyword evidence="3" id="KW-1185">Reference proteome</keyword>